<dbReference type="NCBIfam" id="TIGR03642">
    <property type="entry name" value="cas_csx14"/>
    <property type="match status" value="1"/>
</dbReference>
<reference evidence="3" key="1">
    <citation type="journal article" date="2011" name="BMC Genomics">
        <title>Complete genome sequence of the filamentous anoxygenic phototrophic bacterium Chloroflexus aurantiacus.</title>
        <authorList>
            <person name="Tang K.H."/>
            <person name="Barry K."/>
            <person name="Chertkov O."/>
            <person name="Dalin E."/>
            <person name="Han C.S."/>
            <person name="Hauser L.J."/>
            <person name="Honchak B.M."/>
            <person name="Karbach L.E."/>
            <person name="Land M.L."/>
            <person name="Lapidus A."/>
            <person name="Larimer F.W."/>
            <person name="Mikhailova N."/>
            <person name="Pitluck S."/>
            <person name="Pierson B.K."/>
            <person name="Blankenship R.E."/>
        </authorList>
    </citation>
    <scope>NUCLEOTIDE SEQUENCE [LARGE SCALE GENOMIC DNA]</scope>
    <source>
        <strain evidence="3">ATCC 29366 / DSM 635 / J-10-fl</strain>
    </source>
</reference>
<dbReference type="InParanoid" id="A9WGH8"/>
<evidence type="ECO:0000313" key="2">
    <source>
        <dbReference type="EMBL" id="ABY35510.1"/>
    </source>
</evidence>
<dbReference type="AlphaFoldDB" id="A9WGH8"/>
<dbReference type="PATRIC" id="fig|324602.8.peg.2605"/>
<dbReference type="InterPro" id="IPR019092">
    <property type="entry name" value="SSO2081-like_dom"/>
</dbReference>
<dbReference type="STRING" id="324602.Caur_2301"/>
<dbReference type="Proteomes" id="UP000002008">
    <property type="component" value="Chromosome"/>
</dbReference>
<sequence length="335" mass="37331">MSKKLLIATLGTAPAVITEAIELLEEQSLHPDGVVLLYTEDYDVLSSLELLMKHLPAHCEISWIVPISVGTYHDIDSTKAAVEFMQIACTQLRTYRNNHRLFVSIAGGRKVMSALLALAVQFYGAECLFHIWVPPWLEEEGEIGQLRGLQPEQINARLHPPLVNRDPKDRPQLVDLPFIALFPMLPDIREALAGGTPIDKNVKSMLVSTGLLTTDGTPTPLGESVAAILNLVEALPPARQIEPKVHISSHHYKDRIEGFAKELIGYAPFVVEVRGEQWGQGEPGVSAQQPRDLIVRARLGTDIRFQLRLVTTATTEGELEAARRHVERYVQRKER</sequence>
<dbReference type="RefSeq" id="WP_012258164.1">
    <property type="nucleotide sequence ID" value="NC_010175.1"/>
</dbReference>
<dbReference type="HOGENOM" id="CLU_836444_0_0_0"/>
<dbReference type="EnsemblBacteria" id="ABY35510">
    <property type="protein sequence ID" value="ABY35510"/>
    <property type="gene ID" value="Caur_2301"/>
</dbReference>
<evidence type="ECO:0000259" key="1">
    <source>
        <dbReference type="Pfam" id="PF09623"/>
    </source>
</evidence>
<accession>A9WGH8</accession>
<dbReference type="KEGG" id="cau:Caur_2301"/>
<gene>
    <name evidence="2" type="ordered locus">Caur_2301</name>
</gene>
<dbReference type="eggNOG" id="ENOG50341FJ">
    <property type="taxonomic scope" value="Bacteria"/>
</dbReference>
<name>A9WGH8_CHLAA</name>
<evidence type="ECO:0000313" key="3">
    <source>
        <dbReference type="Proteomes" id="UP000002008"/>
    </source>
</evidence>
<dbReference type="InterPro" id="IPR019848">
    <property type="entry name" value="CRISPR-assoc_prot_Csx14"/>
</dbReference>
<dbReference type="Pfam" id="PF09623">
    <property type="entry name" value="Cas_NE0113"/>
    <property type="match status" value="1"/>
</dbReference>
<feature type="domain" description="CRISPR system ring nuclease SSO2081-like" evidence="1">
    <location>
        <begin position="13"/>
        <end position="209"/>
    </location>
</feature>
<dbReference type="CDD" id="cd09741">
    <property type="entry name" value="Csx1_III-U"/>
    <property type="match status" value="1"/>
</dbReference>
<keyword evidence="3" id="KW-1185">Reference proteome</keyword>
<protein>
    <recommendedName>
        <fullName evidence="1">CRISPR system ring nuclease SSO2081-like domain-containing protein</fullName>
    </recommendedName>
</protein>
<dbReference type="EMBL" id="CP000909">
    <property type="protein sequence ID" value="ABY35510.1"/>
    <property type="molecule type" value="Genomic_DNA"/>
</dbReference>
<organism evidence="2 3">
    <name type="scientific">Chloroflexus aurantiacus (strain ATCC 29366 / DSM 635 / J-10-fl)</name>
    <dbReference type="NCBI Taxonomy" id="324602"/>
    <lineage>
        <taxon>Bacteria</taxon>
        <taxon>Bacillati</taxon>
        <taxon>Chloroflexota</taxon>
        <taxon>Chloroflexia</taxon>
        <taxon>Chloroflexales</taxon>
        <taxon>Chloroflexineae</taxon>
        <taxon>Chloroflexaceae</taxon>
        <taxon>Chloroflexus</taxon>
    </lineage>
</organism>
<proteinExistence type="predicted"/>